<dbReference type="Pfam" id="PF00842">
    <property type="entry name" value="Ala_racemase_C"/>
    <property type="match status" value="1"/>
</dbReference>
<evidence type="ECO:0000256" key="3">
    <source>
        <dbReference type="ARBA" id="ARBA00023235"/>
    </source>
</evidence>
<dbReference type="InterPro" id="IPR009006">
    <property type="entry name" value="Ala_racemase/Decarboxylase_C"/>
</dbReference>
<dbReference type="Pfam" id="PF01168">
    <property type="entry name" value="Ala_racemase_N"/>
    <property type="match status" value="1"/>
</dbReference>
<proteinExistence type="predicted"/>
<evidence type="ECO:0000259" key="6">
    <source>
        <dbReference type="SMART" id="SM01005"/>
    </source>
</evidence>
<dbReference type="Proteomes" id="UP000032431">
    <property type="component" value="Chromosome I"/>
</dbReference>
<dbReference type="CDD" id="cd00430">
    <property type="entry name" value="PLPDE_III_AR"/>
    <property type="match status" value="1"/>
</dbReference>
<dbReference type="FunFam" id="3.20.20.10:FF:000002">
    <property type="entry name" value="Alanine racemase"/>
    <property type="match status" value="1"/>
</dbReference>
<comment type="cofactor">
    <cofactor evidence="1 4">
        <name>pyridoxal 5'-phosphate</name>
        <dbReference type="ChEBI" id="CHEBI:597326"/>
    </cofactor>
</comment>
<dbReference type="SUPFAM" id="SSF51419">
    <property type="entry name" value="PLP-binding barrel"/>
    <property type="match status" value="1"/>
</dbReference>
<dbReference type="PANTHER" id="PTHR30511:SF0">
    <property type="entry name" value="ALANINE RACEMASE, CATABOLIC-RELATED"/>
    <property type="match status" value="1"/>
</dbReference>
<sequence>MTTLVVEKQYIADNYNAIRDETGVCVIPVLKGNAYGMGETEAARILWDAGARLFAASRLEEALVLKKVLPQAEILLLTPYGTEEEVEQIISNGITATLASYENGVLLNGIAEKHGVKCRVHIKFDTGMGRFGFLPQDADKAAQAAKYLKNLIVCGTFTHLSFSFAKKRKHVMQQFALFKSCLNTLEKAGVNPGMRHIANSNAALLYPELRLDAVRCGSALIGRTGVKTKVKLKQVGHLQSSICDVRWLPAGHNIGYANTYKTKKPTRIAVVPVGYAQGLFTQKKADTYRFRDVMRDGFHDFLRLFGKGKLYATVNGKRAAVIGRVGMCSVILDVTEIECHEGDLAAFDANPLFINADVERKYI</sequence>
<evidence type="ECO:0000256" key="5">
    <source>
        <dbReference type="PIRSR" id="PIRSR600821-52"/>
    </source>
</evidence>
<feature type="modified residue" description="N6-(pyridoxal phosphate)lysine" evidence="4">
    <location>
        <position position="31"/>
    </location>
</feature>
<dbReference type="GO" id="GO:0030170">
    <property type="term" value="F:pyridoxal phosphate binding"/>
    <property type="evidence" value="ECO:0007669"/>
    <property type="project" value="TreeGrafter"/>
</dbReference>
<evidence type="ECO:0000313" key="8">
    <source>
        <dbReference type="Proteomes" id="UP000032431"/>
    </source>
</evidence>
<accession>A0A078KSA0</accession>
<evidence type="ECO:0000313" key="7">
    <source>
        <dbReference type="EMBL" id="CDZ23994.1"/>
    </source>
</evidence>
<dbReference type="GO" id="GO:0006522">
    <property type="term" value="P:alanine metabolic process"/>
    <property type="evidence" value="ECO:0007669"/>
    <property type="project" value="InterPro"/>
</dbReference>
<evidence type="ECO:0000256" key="4">
    <source>
        <dbReference type="PIRSR" id="PIRSR600821-50"/>
    </source>
</evidence>
<keyword evidence="2 4" id="KW-0663">Pyridoxal phosphate</keyword>
<feature type="domain" description="Alanine racemase C-terminal" evidence="6">
    <location>
        <begin position="235"/>
        <end position="363"/>
    </location>
</feature>
<dbReference type="STRING" id="29343.CCDG5_0869"/>
<dbReference type="KEGG" id="ccel:CCDG5_0869"/>
<dbReference type="PATRIC" id="fig|29343.3.peg.924"/>
<dbReference type="InterPro" id="IPR001608">
    <property type="entry name" value="Ala_racemase_N"/>
</dbReference>
<protein>
    <submittedName>
        <fullName evidence="7">Alanine racemase</fullName>
        <ecNumber evidence="7">5.1.1.1</ecNumber>
    </submittedName>
</protein>
<organism evidence="7 8">
    <name type="scientific">[Clostridium] cellulosi</name>
    <dbReference type="NCBI Taxonomy" id="29343"/>
    <lineage>
        <taxon>Bacteria</taxon>
        <taxon>Bacillati</taxon>
        <taxon>Bacillota</taxon>
        <taxon>Clostridia</taxon>
        <taxon>Eubacteriales</taxon>
        <taxon>Oscillospiraceae</taxon>
        <taxon>Oscillospiraceae incertae sedis</taxon>
    </lineage>
</organism>
<dbReference type="GO" id="GO:0005829">
    <property type="term" value="C:cytosol"/>
    <property type="evidence" value="ECO:0007669"/>
    <property type="project" value="TreeGrafter"/>
</dbReference>
<feature type="binding site" evidence="5">
    <location>
        <position position="130"/>
    </location>
    <ligand>
        <name>substrate</name>
    </ligand>
</feature>
<dbReference type="PANTHER" id="PTHR30511">
    <property type="entry name" value="ALANINE RACEMASE"/>
    <property type="match status" value="1"/>
</dbReference>
<dbReference type="SUPFAM" id="SSF50621">
    <property type="entry name" value="Alanine racemase C-terminal domain-like"/>
    <property type="match status" value="1"/>
</dbReference>
<dbReference type="Gene3D" id="2.40.37.10">
    <property type="entry name" value="Lyase, Ornithine Decarboxylase, Chain A, domain 1"/>
    <property type="match status" value="1"/>
</dbReference>
<dbReference type="InterPro" id="IPR000821">
    <property type="entry name" value="Ala_racemase"/>
</dbReference>
<keyword evidence="3 7" id="KW-0413">Isomerase</keyword>
<name>A0A078KSA0_9FIRM</name>
<dbReference type="Gene3D" id="3.20.20.10">
    <property type="entry name" value="Alanine racemase"/>
    <property type="match status" value="1"/>
</dbReference>
<dbReference type="HOGENOM" id="CLU_028393_2_2_9"/>
<dbReference type="NCBIfam" id="TIGR00492">
    <property type="entry name" value="alr"/>
    <property type="match status" value="1"/>
</dbReference>
<dbReference type="GO" id="GO:0008784">
    <property type="term" value="F:alanine racemase activity"/>
    <property type="evidence" value="ECO:0007669"/>
    <property type="project" value="UniProtKB-EC"/>
</dbReference>
<dbReference type="EC" id="5.1.1.1" evidence="7"/>
<dbReference type="AlphaFoldDB" id="A0A078KSA0"/>
<feature type="binding site" evidence="5">
    <location>
        <position position="327"/>
    </location>
    <ligand>
        <name>substrate</name>
    </ligand>
</feature>
<dbReference type="EMBL" id="LM995447">
    <property type="protein sequence ID" value="CDZ23994.1"/>
    <property type="molecule type" value="Genomic_DNA"/>
</dbReference>
<dbReference type="InterPro" id="IPR029066">
    <property type="entry name" value="PLP-binding_barrel"/>
</dbReference>
<evidence type="ECO:0000256" key="1">
    <source>
        <dbReference type="ARBA" id="ARBA00001933"/>
    </source>
</evidence>
<dbReference type="InterPro" id="IPR011079">
    <property type="entry name" value="Ala_racemase_C"/>
</dbReference>
<evidence type="ECO:0000256" key="2">
    <source>
        <dbReference type="ARBA" id="ARBA00022898"/>
    </source>
</evidence>
<dbReference type="PRINTS" id="PR00992">
    <property type="entry name" value="ALARACEMASE"/>
</dbReference>
<dbReference type="SMART" id="SM01005">
    <property type="entry name" value="Ala_racemase_C"/>
    <property type="match status" value="1"/>
</dbReference>
<gene>
    <name evidence="7" type="ORF">CCDG5_0869</name>
</gene>
<reference evidence="8" key="1">
    <citation type="submission" date="2014-07" db="EMBL/GenBank/DDBJ databases">
        <authorList>
            <person name="Wibberg D."/>
        </authorList>
    </citation>
    <scope>NUCLEOTIDE SEQUENCE [LARGE SCALE GENOMIC DNA]</scope>
    <source>
        <strain evidence="8">DG5</strain>
    </source>
</reference>
<keyword evidence="8" id="KW-1185">Reference proteome</keyword>